<name>A0AAV3ZUX0_9GAST</name>
<dbReference type="EMBL" id="BLXT01002947">
    <property type="protein sequence ID" value="GFN99133.1"/>
    <property type="molecule type" value="Genomic_DNA"/>
</dbReference>
<gene>
    <name evidence="1" type="ORF">PoB_002563900</name>
</gene>
<reference evidence="1 2" key="1">
    <citation type="journal article" date="2021" name="Elife">
        <title>Chloroplast acquisition without the gene transfer in kleptoplastic sea slugs, Plakobranchus ocellatus.</title>
        <authorList>
            <person name="Maeda T."/>
            <person name="Takahashi S."/>
            <person name="Yoshida T."/>
            <person name="Shimamura S."/>
            <person name="Takaki Y."/>
            <person name="Nagai Y."/>
            <person name="Toyoda A."/>
            <person name="Suzuki Y."/>
            <person name="Arimoto A."/>
            <person name="Ishii H."/>
            <person name="Satoh N."/>
            <person name="Nishiyama T."/>
            <person name="Hasebe M."/>
            <person name="Maruyama T."/>
            <person name="Minagawa J."/>
            <person name="Obokata J."/>
            <person name="Shigenobu S."/>
        </authorList>
    </citation>
    <scope>NUCLEOTIDE SEQUENCE [LARGE SCALE GENOMIC DNA]</scope>
</reference>
<accession>A0AAV3ZUX0</accession>
<keyword evidence="2" id="KW-1185">Reference proteome</keyword>
<protein>
    <submittedName>
        <fullName evidence="1">Uncharacterized protein</fullName>
    </submittedName>
</protein>
<dbReference type="AlphaFoldDB" id="A0AAV3ZUX0"/>
<evidence type="ECO:0000313" key="1">
    <source>
        <dbReference type="EMBL" id="GFN99133.1"/>
    </source>
</evidence>
<evidence type="ECO:0000313" key="2">
    <source>
        <dbReference type="Proteomes" id="UP000735302"/>
    </source>
</evidence>
<sequence>MCQCVYYHLSALATCRATCENFLKKAEELRKFSKSYTIRFRPTTCGSEPSVSLQYDTIQANNLWLRTFSKFAIRYDTDQQPVAQNLQPSRAIVNHYVTVGRWSSQSLVNSHSIGQLVIVWRREGSRGNSGVPVIMSRRVQQPVVDSSIVDDHATDQAGSASCGTLS</sequence>
<organism evidence="1 2">
    <name type="scientific">Plakobranchus ocellatus</name>
    <dbReference type="NCBI Taxonomy" id="259542"/>
    <lineage>
        <taxon>Eukaryota</taxon>
        <taxon>Metazoa</taxon>
        <taxon>Spiralia</taxon>
        <taxon>Lophotrochozoa</taxon>
        <taxon>Mollusca</taxon>
        <taxon>Gastropoda</taxon>
        <taxon>Heterobranchia</taxon>
        <taxon>Euthyneura</taxon>
        <taxon>Panpulmonata</taxon>
        <taxon>Sacoglossa</taxon>
        <taxon>Placobranchoidea</taxon>
        <taxon>Plakobranchidae</taxon>
        <taxon>Plakobranchus</taxon>
    </lineage>
</organism>
<dbReference type="Proteomes" id="UP000735302">
    <property type="component" value="Unassembled WGS sequence"/>
</dbReference>
<proteinExistence type="predicted"/>
<comment type="caution">
    <text evidence="1">The sequence shown here is derived from an EMBL/GenBank/DDBJ whole genome shotgun (WGS) entry which is preliminary data.</text>
</comment>